<reference evidence="2 3" key="1">
    <citation type="submission" date="2019-02" db="EMBL/GenBank/DDBJ databases">
        <title>Arundinibacter roseus gen. nov., sp. nov., a new member of the family Cytophagaceae.</title>
        <authorList>
            <person name="Szuroczki S."/>
            <person name="Khayer B."/>
            <person name="Sproer C."/>
            <person name="Toumi M."/>
            <person name="Szabo A."/>
            <person name="Felfoldi T."/>
            <person name="Schumann P."/>
            <person name="Toth E."/>
        </authorList>
    </citation>
    <scope>NUCLEOTIDE SEQUENCE [LARGE SCALE GENOMIC DNA]</scope>
    <source>
        <strain evidence="2 3">DMA-k-7a</strain>
    </source>
</reference>
<sequence length="109" mass="12844">MPQRITNIHDKFVKDLLSQKELAIAFLQEYLPGEVAQILVFESLSYQNTSYLSNNLKASYADMVWRVNTNLDFPLQICLLLEHKSYIDPQVNFQILEYLALAYQKQWKE</sequence>
<gene>
    <name evidence="2" type="ORF">EZE20_23860</name>
</gene>
<evidence type="ECO:0000259" key="1">
    <source>
        <dbReference type="Pfam" id="PF04754"/>
    </source>
</evidence>
<organism evidence="2 3">
    <name type="scientific">Arundinibacter roseus</name>
    <dbReference type="NCBI Taxonomy" id="2070510"/>
    <lineage>
        <taxon>Bacteria</taxon>
        <taxon>Pseudomonadati</taxon>
        <taxon>Bacteroidota</taxon>
        <taxon>Cytophagia</taxon>
        <taxon>Cytophagales</taxon>
        <taxon>Spirosomataceae</taxon>
        <taxon>Arundinibacter</taxon>
    </lineage>
</organism>
<comment type="caution">
    <text evidence="2">The sequence shown here is derived from an EMBL/GenBank/DDBJ whole genome shotgun (WGS) entry which is preliminary data.</text>
</comment>
<dbReference type="PANTHER" id="PTHR34611:SF2">
    <property type="entry name" value="INACTIVE RECOMBINATION-PROMOTING NUCLEASE-LIKE PROTEIN RPNE-RELATED"/>
    <property type="match status" value="1"/>
</dbReference>
<dbReference type="RefSeq" id="WP_165933575.1">
    <property type="nucleotide sequence ID" value="NZ_SMJU01000035.1"/>
</dbReference>
<dbReference type="PANTHER" id="PTHR34611">
    <property type="match status" value="1"/>
</dbReference>
<dbReference type="InterPro" id="IPR051699">
    <property type="entry name" value="Rpn/YhgA-like_nuclease"/>
</dbReference>
<dbReference type="AlphaFoldDB" id="A0A4R4JT07"/>
<protein>
    <recommendedName>
        <fullName evidence="1">Transposase (putative) YhgA-like domain-containing protein</fullName>
    </recommendedName>
</protein>
<evidence type="ECO:0000313" key="2">
    <source>
        <dbReference type="EMBL" id="TDB57116.1"/>
    </source>
</evidence>
<name>A0A4R4JT07_9BACT</name>
<dbReference type="InterPro" id="IPR006842">
    <property type="entry name" value="Transposase_31"/>
</dbReference>
<dbReference type="EMBL" id="SMJU01000035">
    <property type="protein sequence ID" value="TDB57116.1"/>
    <property type="molecule type" value="Genomic_DNA"/>
</dbReference>
<dbReference type="GO" id="GO:1990238">
    <property type="term" value="F:double-stranded DNA endonuclease activity"/>
    <property type="evidence" value="ECO:0007669"/>
    <property type="project" value="TreeGrafter"/>
</dbReference>
<dbReference type="Pfam" id="PF04754">
    <property type="entry name" value="Transposase_31"/>
    <property type="match status" value="1"/>
</dbReference>
<proteinExistence type="predicted"/>
<accession>A0A4R4JT07</accession>
<keyword evidence="3" id="KW-1185">Reference proteome</keyword>
<dbReference type="Proteomes" id="UP000295706">
    <property type="component" value="Unassembled WGS sequence"/>
</dbReference>
<evidence type="ECO:0000313" key="3">
    <source>
        <dbReference type="Proteomes" id="UP000295706"/>
    </source>
</evidence>
<dbReference type="GO" id="GO:0006310">
    <property type="term" value="P:DNA recombination"/>
    <property type="evidence" value="ECO:0007669"/>
    <property type="project" value="TreeGrafter"/>
</dbReference>
<feature type="non-terminal residue" evidence="2">
    <location>
        <position position="109"/>
    </location>
</feature>
<feature type="domain" description="Transposase (putative) YhgA-like" evidence="1">
    <location>
        <begin position="8"/>
        <end position="107"/>
    </location>
</feature>